<evidence type="ECO:0000313" key="1">
    <source>
        <dbReference type="EMBL" id="PRP90768.1"/>
    </source>
</evidence>
<dbReference type="EMBL" id="PVNK01000269">
    <property type="protein sequence ID" value="PRP90768.1"/>
    <property type="molecule type" value="Genomic_DNA"/>
</dbReference>
<reference evidence="1 2" key="1">
    <citation type="submission" date="2018-03" db="EMBL/GenBank/DDBJ databases">
        <title>Draft Genome Sequences of the Obligatory Marine Myxobacteria Enhygromyxa salina SWB005.</title>
        <authorList>
            <person name="Poehlein A."/>
            <person name="Moghaddam J.A."/>
            <person name="Harms H."/>
            <person name="Alanjari M."/>
            <person name="Koenig G.M."/>
            <person name="Daniel R."/>
            <person name="Schaeberle T.F."/>
        </authorList>
    </citation>
    <scope>NUCLEOTIDE SEQUENCE [LARGE SCALE GENOMIC DNA]</scope>
    <source>
        <strain evidence="1 2">SWB005</strain>
    </source>
</reference>
<protein>
    <submittedName>
        <fullName evidence="1">Uncharacterized protein</fullName>
    </submittedName>
</protein>
<accession>A0A2S9XD27</accession>
<evidence type="ECO:0000313" key="2">
    <source>
        <dbReference type="Proteomes" id="UP000237968"/>
    </source>
</evidence>
<sequence>MSWRSQKARRLMSLSRQAWTTFAASGRVQRRLAAREARSRGSTRRVGIRRSSASTLAGLAVCGLAGSVSRVTKLAETGMRHARAVKLVLRRPRAPRASPGCGQWRGSISACGRRRGDGSSAKGNLGWGVGRSCGWLTTPLAKAGDGGGSRAGGGLMLLLAAAAAVVVSDRLRREGTRPTSGTSDERVARVEIAVPSQRPPTTSTRRTHFALGGAGFAATHQRVTGSDAVPEGWRANSLTASAISVYNLAGMTTGTTML</sequence>
<comment type="caution">
    <text evidence="1">The sequence shown here is derived from an EMBL/GenBank/DDBJ whole genome shotgun (WGS) entry which is preliminary data.</text>
</comment>
<gene>
    <name evidence="1" type="ORF">ENSA5_62020</name>
</gene>
<dbReference type="Proteomes" id="UP000237968">
    <property type="component" value="Unassembled WGS sequence"/>
</dbReference>
<name>A0A2S9XD27_9BACT</name>
<organism evidence="1 2">
    <name type="scientific">Enhygromyxa salina</name>
    <dbReference type="NCBI Taxonomy" id="215803"/>
    <lineage>
        <taxon>Bacteria</taxon>
        <taxon>Pseudomonadati</taxon>
        <taxon>Myxococcota</taxon>
        <taxon>Polyangia</taxon>
        <taxon>Nannocystales</taxon>
        <taxon>Nannocystaceae</taxon>
        <taxon>Enhygromyxa</taxon>
    </lineage>
</organism>
<proteinExistence type="predicted"/>
<dbReference type="AlphaFoldDB" id="A0A2S9XD27"/>
<keyword evidence="2" id="KW-1185">Reference proteome</keyword>